<protein>
    <submittedName>
        <fullName evidence="2">Uncharacterized protein</fullName>
    </submittedName>
</protein>
<organism evidence="2 3">
    <name type="scientific">Dryococelus australis</name>
    <dbReference type="NCBI Taxonomy" id="614101"/>
    <lineage>
        <taxon>Eukaryota</taxon>
        <taxon>Metazoa</taxon>
        <taxon>Ecdysozoa</taxon>
        <taxon>Arthropoda</taxon>
        <taxon>Hexapoda</taxon>
        <taxon>Insecta</taxon>
        <taxon>Pterygota</taxon>
        <taxon>Neoptera</taxon>
        <taxon>Polyneoptera</taxon>
        <taxon>Phasmatodea</taxon>
        <taxon>Verophasmatodea</taxon>
        <taxon>Anareolatae</taxon>
        <taxon>Phasmatidae</taxon>
        <taxon>Eurycanthinae</taxon>
        <taxon>Dryococelus</taxon>
    </lineage>
</organism>
<evidence type="ECO:0000256" key="1">
    <source>
        <dbReference type="SAM" id="MobiDB-lite"/>
    </source>
</evidence>
<feature type="compositionally biased region" description="Polar residues" evidence="1">
    <location>
        <begin position="171"/>
        <end position="187"/>
    </location>
</feature>
<evidence type="ECO:0000313" key="2">
    <source>
        <dbReference type="EMBL" id="KAJ8893727.1"/>
    </source>
</evidence>
<proteinExistence type="predicted"/>
<comment type="caution">
    <text evidence="2">The sequence shown here is derived from an EMBL/GenBank/DDBJ whole genome shotgun (WGS) entry which is preliminary data.</text>
</comment>
<gene>
    <name evidence="2" type="ORF">PR048_006327</name>
</gene>
<feature type="region of interest" description="Disordered" evidence="1">
    <location>
        <begin position="31"/>
        <end position="70"/>
    </location>
</feature>
<name>A0ABQ9IAQ9_9NEOP</name>
<sequence>MPIDITPTVLTELDSDHLSIIHELKRNRNNFTTNPKRGIQRSTSCVPTRTHSGQQGRIPQSQSQNGTKTKRTLMTIQSWDTSDASDKRNKMWKIMRQLRGTTKRAPTPAIITPDGTIYDPKGKSNAIADSTKTIFPQRNLEKQTLHNIYYTPPATIPKPTKPNRNKLDYGSRNNNNYRISPQKQSPRTRQDKK</sequence>
<keyword evidence="3" id="KW-1185">Reference proteome</keyword>
<reference evidence="2 3" key="1">
    <citation type="submission" date="2023-02" db="EMBL/GenBank/DDBJ databases">
        <title>LHISI_Scaffold_Assembly.</title>
        <authorList>
            <person name="Stuart O.P."/>
            <person name="Cleave R."/>
            <person name="Magrath M.J.L."/>
            <person name="Mikheyev A.S."/>
        </authorList>
    </citation>
    <scope>NUCLEOTIDE SEQUENCE [LARGE SCALE GENOMIC DNA]</scope>
    <source>
        <strain evidence="2">Daus_M_001</strain>
        <tissue evidence="2">Leg muscle</tissue>
    </source>
</reference>
<dbReference type="Proteomes" id="UP001159363">
    <property type="component" value="Chromosome 2"/>
</dbReference>
<dbReference type="EMBL" id="JARBHB010000002">
    <property type="protein sequence ID" value="KAJ8893727.1"/>
    <property type="molecule type" value="Genomic_DNA"/>
</dbReference>
<accession>A0ABQ9IAQ9</accession>
<evidence type="ECO:0000313" key="3">
    <source>
        <dbReference type="Proteomes" id="UP001159363"/>
    </source>
</evidence>
<feature type="region of interest" description="Disordered" evidence="1">
    <location>
        <begin position="150"/>
        <end position="193"/>
    </location>
</feature>